<reference evidence="2" key="1">
    <citation type="journal article" date="2020" name="Stud. Mycol.">
        <title>101 Dothideomycetes genomes: a test case for predicting lifestyles and emergence of pathogens.</title>
        <authorList>
            <person name="Haridas S."/>
            <person name="Albert R."/>
            <person name="Binder M."/>
            <person name="Bloem J."/>
            <person name="Labutti K."/>
            <person name="Salamov A."/>
            <person name="Andreopoulos B."/>
            <person name="Baker S."/>
            <person name="Barry K."/>
            <person name="Bills G."/>
            <person name="Bluhm B."/>
            <person name="Cannon C."/>
            <person name="Castanera R."/>
            <person name="Culley D."/>
            <person name="Daum C."/>
            <person name="Ezra D."/>
            <person name="Gonzalez J."/>
            <person name="Henrissat B."/>
            <person name="Kuo A."/>
            <person name="Liang C."/>
            <person name="Lipzen A."/>
            <person name="Lutzoni F."/>
            <person name="Magnuson J."/>
            <person name="Mondo S."/>
            <person name="Nolan M."/>
            <person name="Ohm R."/>
            <person name="Pangilinan J."/>
            <person name="Park H.-J."/>
            <person name="Ramirez L."/>
            <person name="Alfaro M."/>
            <person name="Sun H."/>
            <person name="Tritt A."/>
            <person name="Yoshinaga Y."/>
            <person name="Zwiers L.-H."/>
            <person name="Turgeon B."/>
            <person name="Goodwin S."/>
            <person name="Spatafora J."/>
            <person name="Crous P."/>
            <person name="Grigoriev I."/>
        </authorList>
    </citation>
    <scope>NUCLEOTIDE SEQUENCE</scope>
    <source>
        <strain evidence="2">HMLAC05119</strain>
    </source>
</reference>
<evidence type="ECO:0000313" key="3">
    <source>
        <dbReference type="Proteomes" id="UP000800096"/>
    </source>
</evidence>
<evidence type="ECO:0000256" key="1">
    <source>
        <dbReference type="SAM" id="MobiDB-lite"/>
    </source>
</evidence>
<dbReference type="Proteomes" id="UP000800096">
    <property type="component" value="Unassembled WGS sequence"/>
</dbReference>
<organism evidence="2 3">
    <name type="scientific">Ampelomyces quisqualis</name>
    <name type="common">Powdery mildew agent</name>
    <dbReference type="NCBI Taxonomy" id="50730"/>
    <lineage>
        <taxon>Eukaryota</taxon>
        <taxon>Fungi</taxon>
        <taxon>Dikarya</taxon>
        <taxon>Ascomycota</taxon>
        <taxon>Pezizomycotina</taxon>
        <taxon>Dothideomycetes</taxon>
        <taxon>Pleosporomycetidae</taxon>
        <taxon>Pleosporales</taxon>
        <taxon>Pleosporineae</taxon>
        <taxon>Phaeosphaeriaceae</taxon>
        <taxon>Ampelomyces</taxon>
    </lineage>
</organism>
<dbReference type="OrthoDB" id="3768351at2759"/>
<feature type="compositionally biased region" description="Basic and acidic residues" evidence="1">
    <location>
        <begin position="1"/>
        <end position="19"/>
    </location>
</feature>
<gene>
    <name evidence="2" type="ORF">BDU57DRAFT_537270</name>
</gene>
<feature type="region of interest" description="Disordered" evidence="1">
    <location>
        <begin position="1"/>
        <end position="24"/>
    </location>
</feature>
<dbReference type="EMBL" id="ML979134">
    <property type="protein sequence ID" value="KAF1917613.1"/>
    <property type="molecule type" value="Genomic_DNA"/>
</dbReference>
<name>A0A6A5QQE4_AMPQU</name>
<protein>
    <submittedName>
        <fullName evidence="2">Uncharacterized protein</fullName>
    </submittedName>
</protein>
<sequence length="267" mass="29723">MAGDEKRAGNSFKPPKESGESDYQNTNDLKKWGYGAAAWDDYYDLDASLPIKRVLAGLNVDTRTLSEGGNNRCMQLEHKNEVTIDGTTYQPTAAYFTTVFNPTEGVIIAWGSYGAKYQGSKQDPPINVLPKLQNWSDIAWLQWVQIAGDMAKNLRFVFRSPVANTEAQWLISRALERSGKQLSTWPGVEFGMDTDEGKAILSSPNGSGVAYLLLTHKRQLGRKIISKVTVFADDGKKQPRPPSLIYHVVDVPLEEPEGEKEEKVERA</sequence>
<proteinExistence type="predicted"/>
<keyword evidence="3" id="KW-1185">Reference proteome</keyword>
<dbReference type="AlphaFoldDB" id="A0A6A5QQE4"/>
<accession>A0A6A5QQE4</accession>
<evidence type="ECO:0000313" key="2">
    <source>
        <dbReference type="EMBL" id="KAF1917613.1"/>
    </source>
</evidence>